<sequence length="191" mass="20243">MRRILFRIVCQAPRYSNCIRLYTNSGHAEIVKKINQAYSKIDEYNTQINAFVSVRDRRDVLVRVASEGGYDISKPLSGQLVAIKDNFATRSVGSDCQSERTTCGSGILRDYHSPISATVVSLIENSGGIVLGKTNMDEFGMGSLGTFSIHGATINPTVGNGRRPGSDGSAHSAGGSSGGSAAAVASFMCDV</sequence>
<gene>
    <name evidence="1" type="primary">HER2_1</name>
    <name evidence="1" type="ORF">EV182_004371</name>
</gene>
<keyword evidence="2" id="KW-1185">Reference proteome</keyword>
<protein>
    <submittedName>
        <fullName evidence="1">Trimeric GatFAB AmidoTransferase(AdT) complex subunit</fullName>
    </submittedName>
</protein>
<dbReference type="EMBL" id="JAMZIH010001330">
    <property type="protein sequence ID" value="KAJ1678286.1"/>
    <property type="molecule type" value="Genomic_DNA"/>
</dbReference>
<accession>A0ACC1HRH6</accession>
<feature type="non-terminal residue" evidence="1">
    <location>
        <position position="191"/>
    </location>
</feature>
<evidence type="ECO:0000313" key="2">
    <source>
        <dbReference type="Proteomes" id="UP001145114"/>
    </source>
</evidence>
<name>A0ACC1HRH6_9FUNG</name>
<reference evidence="1" key="1">
    <citation type="submission" date="2022-06" db="EMBL/GenBank/DDBJ databases">
        <title>Phylogenomic reconstructions and comparative analyses of Kickxellomycotina fungi.</title>
        <authorList>
            <person name="Reynolds N.K."/>
            <person name="Stajich J.E."/>
            <person name="Barry K."/>
            <person name="Grigoriev I.V."/>
            <person name="Crous P."/>
            <person name="Smith M.E."/>
        </authorList>
    </citation>
    <scope>NUCLEOTIDE SEQUENCE</scope>
    <source>
        <strain evidence="1">RSA 2271</strain>
    </source>
</reference>
<organism evidence="1 2">
    <name type="scientific">Spiromyces aspiralis</name>
    <dbReference type="NCBI Taxonomy" id="68401"/>
    <lineage>
        <taxon>Eukaryota</taxon>
        <taxon>Fungi</taxon>
        <taxon>Fungi incertae sedis</taxon>
        <taxon>Zoopagomycota</taxon>
        <taxon>Kickxellomycotina</taxon>
        <taxon>Kickxellomycetes</taxon>
        <taxon>Kickxellales</taxon>
        <taxon>Kickxellaceae</taxon>
        <taxon>Spiromyces</taxon>
    </lineage>
</organism>
<dbReference type="Proteomes" id="UP001145114">
    <property type="component" value="Unassembled WGS sequence"/>
</dbReference>
<comment type="caution">
    <text evidence="1">The sequence shown here is derived from an EMBL/GenBank/DDBJ whole genome shotgun (WGS) entry which is preliminary data.</text>
</comment>
<evidence type="ECO:0000313" key="1">
    <source>
        <dbReference type="EMBL" id="KAJ1678286.1"/>
    </source>
</evidence>
<proteinExistence type="predicted"/>